<keyword evidence="8" id="KW-0378">Hydrolase</keyword>
<dbReference type="InterPro" id="IPR011006">
    <property type="entry name" value="CheY-like_superfamily"/>
</dbReference>
<dbReference type="PANTHER" id="PTHR24422:SF27">
    <property type="entry name" value="PROTEIN-GLUTAMATE O-METHYLTRANSFERASE"/>
    <property type="match status" value="1"/>
</dbReference>
<dbReference type="Proteomes" id="UP000656244">
    <property type="component" value="Unassembled WGS sequence"/>
</dbReference>
<dbReference type="InterPro" id="IPR022641">
    <property type="entry name" value="CheR_N"/>
</dbReference>
<dbReference type="InterPro" id="IPR000780">
    <property type="entry name" value="CheR_MeTrfase"/>
</dbReference>
<dbReference type="InterPro" id="IPR001610">
    <property type="entry name" value="PAC"/>
</dbReference>
<evidence type="ECO:0000259" key="15">
    <source>
        <dbReference type="PROSITE" id="PS50122"/>
    </source>
</evidence>
<dbReference type="SMART" id="SM00138">
    <property type="entry name" value="MeTrc"/>
    <property type="match status" value="1"/>
</dbReference>
<dbReference type="GO" id="GO:0005737">
    <property type="term" value="C:cytoplasm"/>
    <property type="evidence" value="ECO:0007669"/>
    <property type="project" value="InterPro"/>
</dbReference>
<dbReference type="InterPro" id="IPR036804">
    <property type="entry name" value="CheR_N_sf"/>
</dbReference>
<dbReference type="Pfam" id="PF02518">
    <property type="entry name" value="HATPase_c"/>
    <property type="match status" value="1"/>
</dbReference>
<dbReference type="InterPro" id="IPR036890">
    <property type="entry name" value="HATPase_C_sf"/>
</dbReference>
<evidence type="ECO:0000256" key="1">
    <source>
        <dbReference type="ARBA" id="ARBA00000085"/>
    </source>
</evidence>
<evidence type="ECO:0000256" key="3">
    <source>
        <dbReference type="ARBA" id="ARBA00022553"/>
    </source>
</evidence>
<keyword evidence="8" id="KW-0145">Chemotaxis</keyword>
<protein>
    <submittedName>
        <fullName evidence="17">PAS domain-containing protein</fullName>
    </submittedName>
</protein>
<dbReference type="InterPro" id="IPR036097">
    <property type="entry name" value="HisK_dim/P_sf"/>
</dbReference>
<dbReference type="InterPro" id="IPR029063">
    <property type="entry name" value="SAM-dependent_MTases_sf"/>
</dbReference>
<reference evidence="17" key="1">
    <citation type="submission" date="2020-08" db="EMBL/GenBank/DDBJ databases">
        <title>Hyunsoonleella sp. strain SJ7 genome sequencing and assembly.</title>
        <authorList>
            <person name="Kim I."/>
        </authorList>
    </citation>
    <scope>NUCLEOTIDE SEQUENCE</scope>
    <source>
        <strain evidence="17">SJ7</strain>
    </source>
</reference>
<keyword evidence="5" id="KW-0808">Transferase</keyword>
<keyword evidence="3 9" id="KW-0597">Phosphoprotein</keyword>
<dbReference type="SUPFAM" id="SSF47757">
    <property type="entry name" value="Chemotaxis receptor methyltransferase CheR, N-terminal domain"/>
    <property type="match status" value="1"/>
</dbReference>
<dbReference type="InterPro" id="IPR001789">
    <property type="entry name" value="Sig_transdc_resp-reg_receiver"/>
</dbReference>
<dbReference type="InterPro" id="IPR003661">
    <property type="entry name" value="HisK_dim/P_dom"/>
</dbReference>
<feature type="active site" evidence="8">
    <location>
        <position position="135"/>
    </location>
</feature>
<dbReference type="Gene3D" id="3.40.50.2300">
    <property type="match status" value="1"/>
</dbReference>
<evidence type="ECO:0000259" key="11">
    <source>
        <dbReference type="PROSITE" id="PS50109"/>
    </source>
</evidence>
<evidence type="ECO:0000256" key="10">
    <source>
        <dbReference type="SAM" id="Coils"/>
    </source>
</evidence>
<dbReference type="InterPro" id="IPR022642">
    <property type="entry name" value="CheR_C"/>
</dbReference>
<dbReference type="GO" id="GO:0008984">
    <property type="term" value="F:protein-glutamate methylesterase activity"/>
    <property type="evidence" value="ECO:0007669"/>
    <property type="project" value="InterPro"/>
</dbReference>
<evidence type="ECO:0000256" key="6">
    <source>
        <dbReference type="ARBA" id="ARBA00022691"/>
    </source>
</evidence>
<evidence type="ECO:0000256" key="9">
    <source>
        <dbReference type="PROSITE-ProRule" id="PRU00169"/>
    </source>
</evidence>
<dbReference type="PROSITE" id="PS50110">
    <property type="entry name" value="RESPONSE_REGULATORY"/>
    <property type="match status" value="1"/>
</dbReference>
<feature type="domain" description="Response regulatory" evidence="12">
    <location>
        <begin position="1362"/>
        <end position="1477"/>
    </location>
</feature>
<organism evidence="17 18">
    <name type="scientific">Hyunsoonleella aquatilis</name>
    <dbReference type="NCBI Taxonomy" id="2762758"/>
    <lineage>
        <taxon>Bacteria</taxon>
        <taxon>Pseudomonadati</taxon>
        <taxon>Bacteroidota</taxon>
        <taxon>Flavobacteriia</taxon>
        <taxon>Flavobacteriales</taxon>
        <taxon>Flavobacteriaceae</taxon>
    </lineage>
</organism>
<dbReference type="Pfam" id="PF00512">
    <property type="entry name" value="HisKA"/>
    <property type="match status" value="1"/>
</dbReference>
<feature type="domain" description="CheB-type methylesterase" evidence="15">
    <location>
        <begin position="4"/>
        <end position="183"/>
    </location>
</feature>
<dbReference type="NCBIfam" id="TIGR00229">
    <property type="entry name" value="sensory_box"/>
    <property type="match status" value="1"/>
</dbReference>
<keyword evidence="4" id="KW-0489">Methyltransferase</keyword>
<dbReference type="CDD" id="cd00082">
    <property type="entry name" value="HisKA"/>
    <property type="match status" value="1"/>
</dbReference>
<evidence type="ECO:0000256" key="7">
    <source>
        <dbReference type="ARBA" id="ARBA00022777"/>
    </source>
</evidence>
<dbReference type="SUPFAM" id="SSF55785">
    <property type="entry name" value="PYP-like sensor domain (PAS domain)"/>
    <property type="match status" value="3"/>
</dbReference>
<evidence type="ECO:0000259" key="14">
    <source>
        <dbReference type="PROSITE" id="PS50113"/>
    </source>
</evidence>
<keyword evidence="7" id="KW-0418">Kinase</keyword>
<dbReference type="SUPFAM" id="SSF47384">
    <property type="entry name" value="Homodimeric domain of signal transducing histidine kinase"/>
    <property type="match status" value="1"/>
</dbReference>
<evidence type="ECO:0000256" key="4">
    <source>
        <dbReference type="ARBA" id="ARBA00022603"/>
    </source>
</evidence>
<feature type="domain" description="PAS" evidence="13">
    <location>
        <begin position="864"/>
        <end position="926"/>
    </location>
</feature>
<evidence type="ECO:0000259" key="12">
    <source>
        <dbReference type="PROSITE" id="PS50110"/>
    </source>
</evidence>
<dbReference type="Gene3D" id="3.40.50.180">
    <property type="entry name" value="Methylesterase CheB, C-terminal domain"/>
    <property type="match status" value="1"/>
</dbReference>
<dbReference type="Pfam" id="PF01339">
    <property type="entry name" value="CheB_methylest"/>
    <property type="match status" value="1"/>
</dbReference>
<dbReference type="Gene3D" id="1.10.155.10">
    <property type="entry name" value="Chemotaxis receptor methyltransferase CheR, N-terminal domain"/>
    <property type="match status" value="1"/>
</dbReference>
<dbReference type="SMART" id="SM00086">
    <property type="entry name" value="PAC"/>
    <property type="match status" value="1"/>
</dbReference>
<feature type="domain" description="Histidine kinase" evidence="11">
    <location>
        <begin position="1118"/>
        <end position="1339"/>
    </location>
</feature>
<sequence>MKNKKTNLYVVGIGASAGGLDAIQTLFDHVPDNTGMAFIIIQHLSPDFKSLMPELLSKHTSMPIYTAEDKQVIKPNSIYLNQRNKNLHIKRDKLYLLDKGPKHNLNLPIDIFFHTLGEEYKERAIGVILSGTGSDGSRGIKTIKEGGGTIIVQEPVSAQFDGMPNSAILTNMVDYVLDTKKIAEFFHKQPLNRQLITEDFHEDKSNESIVNDILTIVYKYSGIDFREYKKNTLLRRLQKRMNINNIEHLFDYATFLSSNKDEKKALKEDFLIGVTRFFRDTEAFEKLKNEVIPKVCKSKEEQETIRVWIAGCSTGEEVYSIAILLDDYINTHKLNIDFKIFATDIDAKALPIAGTGTYPINIVNEIEKPYLDHYFVKTGDRIQIIKRVREKIVFSNHNLIKDPPFIRMDLISCRNLLIYLDNGIQKKVMQNFQFALNKHAYLFLGNSESLGESIKYFKPVDVKWKIFQNISDVKQIPSQSNARERINTLSYKTPTSPVFTPKYAAIRENPDSVFHKYLSKKFSPSSIFIDDNFNILFINGDAGKKLSFGEGVFQSNLLKSVTPEIAATIRTGIRRLNSEEKDVIVKGVAYQKDKSSLKFDLTFHKPEDTDNFQDCYLIEFSEDKDVKENDPLIIKNIAIDELSNQRMEDLENELKVVRTELQNAIEELETSNEELQSSNEELMASNEELQSTNEELQSVNEELYTVNSEMQEKNKELTNLSNDVTNLLDNTEIATLFLDTDLRIRKFTPALKDVFNLQESDLGRTISSFTSNFDEDIRASIIEDSKLVLEKLITVEKQVQDRDHNFYLKRISPFITANKAINGVVITFDNINKLKDAEKDLAQKDNEYHKLFEHLNEGFIHAKIITDKTGEPVDWEYIDVNPAYEKITGLKADEIIGRRISEFLPNLKDDPNNWIKSYGETALTGKDQTIEGYVEPLGKYFYVNTFCPRKGEFAGTISDFTDLKKNQEDLKRSKDELQRVQEITKVGSWYLDLDTNQVRWTKQLYDIYNSDSSLPPPPYTEHMKLFDEESWNRLSEAVEKTRTTGEPYDLELKMIKENGDFGWLLAHGEAVRNKEGDIIALRGAAQEITQQKLNEEELINAKKIAEAANIHKNYFLANMSHEIRTPMNGVLGFSELLKNDNLSKKDRLKYLEIIDNNSKQLLNLIDDIIDVSKIESNEIKMVYKECHIANLINNLEITYNQLKLVKQKSHITFKSFVPEEHNDLVIVTDAQRLQQVISNLLNNALKFSDVGEISFGFDVENDYLKFFVKDEGIGIHKSKQVEIFERFKQINYENNAKYGGTGLGLAICKGIITILGGYIEVSSELGKGTQFEFTIPLKLTQLKKESRQPETTNRVSFLKDRTILIAEDDSLIQLLFKVVLKNTGANILFANTGKMAVNTYKSNPDVDVILLDIRMPEMNGIDAMEQILKINPDAKIIMQTAYAMPDEREKCFNKGCVGFLSKPVIKEELFETLDKWID</sequence>
<dbReference type="GO" id="GO:0006935">
    <property type="term" value="P:chemotaxis"/>
    <property type="evidence" value="ECO:0007669"/>
    <property type="project" value="UniProtKB-UniRule"/>
</dbReference>
<dbReference type="Gene3D" id="3.40.50.150">
    <property type="entry name" value="Vaccinia Virus protein VP39"/>
    <property type="match status" value="1"/>
</dbReference>
<dbReference type="SMART" id="SM00448">
    <property type="entry name" value="REC"/>
    <property type="match status" value="1"/>
</dbReference>
<dbReference type="GO" id="GO:0008983">
    <property type="term" value="F:protein-glutamate O-methyltransferase activity"/>
    <property type="evidence" value="ECO:0007669"/>
    <property type="project" value="UniProtKB-EC"/>
</dbReference>
<dbReference type="Pfam" id="PF13188">
    <property type="entry name" value="PAS_8"/>
    <property type="match status" value="1"/>
</dbReference>
<dbReference type="EMBL" id="JACNMF010000002">
    <property type="protein sequence ID" value="MBC3758351.1"/>
    <property type="molecule type" value="Genomic_DNA"/>
</dbReference>
<dbReference type="Gene3D" id="3.30.565.10">
    <property type="entry name" value="Histidine kinase-like ATPase, C-terminal domain"/>
    <property type="match status" value="1"/>
</dbReference>
<evidence type="ECO:0000256" key="2">
    <source>
        <dbReference type="ARBA" id="ARBA00001541"/>
    </source>
</evidence>
<evidence type="ECO:0000313" key="17">
    <source>
        <dbReference type="EMBL" id="MBC3758351.1"/>
    </source>
</evidence>
<dbReference type="CDD" id="cd17546">
    <property type="entry name" value="REC_hyHK_CKI1_RcsC-like"/>
    <property type="match status" value="1"/>
</dbReference>
<dbReference type="SUPFAM" id="SSF55874">
    <property type="entry name" value="ATPase domain of HSP90 chaperone/DNA topoisomerase II/histidine kinase"/>
    <property type="match status" value="1"/>
</dbReference>
<dbReference type="SUPFAM" id="SSF53335">
    <property type="entry name" value="S-adenosyl-L-methionine-dependent methyltransferases"/>
    <property type="match status" value="1"/>
</dbReference>
<keyword evidence="10" id="KW-0175">Coiled coil</keyword>
<dbReference type="PROSITE" id="PS50123">
    <property type="entry name" value="CHER"/>
    <property type="match status" value="1"/>
</dbReference>
<evidence type="ECO:0000259" key="16">
    <source>
        <dbReference type="PROSITE" id="PS50123"/>
    </source>
</evidence>
<dbReference type="Pfam" id="PF03705">
    <property type="entry name" value="CheR_N"/>
    <property type="match status" value="1"/>
</dbReference>
<evidence type="ECO:0000256" key="8">
    <source>
        <dbReference type="PROSITE-ProRule" id="PRU00050"/>
    </source>
</evidence>
<feature type="modified residue" description="4-aspartylphosphate" evidence="9">
    <location>
        <position position="1412"/>
    </location>
</feature>
<feature type="active site" evidence="8">
    <location>
        <position position="16"/>
    </location>
</feature>
<dbReference type="InterPro" id="IPR003594">
    <property type="entry name" value="HATPase_dom"/>
</dbReference>
<dbReference type="RefSeq" id="WP_186561093.1">
    <property type="nucleotide sequence ID" value="NZ_JACNMF010000002.1"/>
</dbReference>
<dbReference type="SMART" id="SM00388">
    <property type="entry name" value="HisKA"/>
    <property type="match status" value="1"/>
</dbReference>
<evidence type="ECO:0000259" key="13">
    <source>
        <dbReference type="PROSITE" id="PS50112"/>
    </source>
</evidence>
<comment type="caution">
    <text evidence="17">The sequence shown here is derived from an EMBL/GenBank/DDBJ whole genome shotgun (WGS) entry which is preliminary data.</text>
</comment>
<feature type="domain" description="PAC" evidence="14">
    <location>
        <begin position="1048"/>
        <end position="1100"/>
    </location>
</feature>
<keyword evidence="18" id="KW-1185">Reference proteome</keyword>
<dbReference type="Pfam" id="PF00072">
    <property type="entry name" value="Response_reg"/>
    <property type="match status" value="1"/>
</dbReference>
<dbReference type="PROSITE" id="PS50112">
    <property type="entry name" value="PAS"/>
    <property type="match status" value="1"/>
</dbReference>
<dbReference type="InterPro" id="IPR000673">
    <property type="entry name" value="Sig_transdc_resp-reg_Me-estase"/>
</dbReference>
<dbReference type="GO" id="GO:0032259">
    <property type="term" value="P:methylation"/>
    <property type="evidence" value="ECO:0007669"/>
    <property type="project" value="UniProtKB-KW"/>
</dbReference>
<dbReference type="InterPro" id="IPR050903">
    <property type="entry name" value="Bact_Chemotaxis_MeTrfase"/>
</dbReference>
<dbReference type="InterPro" id="IPR005467">
    <property type="entry name" value="His_kinase_dom"/>
</dbReference>
<comment type="catalytic activity">
    <reaction evidence="1">
        <text>ATP + protein L-histidine = ADP + protein N-phospho-L-histidine.</text>
        <dbReference type="EC" id="2.7.13.3"/>
    </reaction>
</comment>
<keyword evidence="6" id="KW-0949">S-adenosyl-L-methionine</keyword>
<dbReference type="PROSITE" id="PS50122">
    <property type="entry name" value="CHEB"/>
    <property type="match status" value="1"/>
</dbReference>
<dbReference type="PRINTS" id="PR00996">
    <property type="entry name" value="CHERMTFRASE"/>
</dbReference>
<comment type="catalytic activity">
    <reaction evidence="2">
        <text>L-glutamyl-[protein] + S-adenosyl-L-methionine = [protein]-L-glutamate 5-O-methyl ester + S-adenosyl-L-homocysteine</text>
        <dbReference type="Rhea" id="RHEA:24452"/>
        <dbReference type="Rhea" id="RHEA-COMP:10208"/>
        <dbReference type="Rhea" id="RHEA-COMP:10311"/>
        <dbReference type="ChEBI" id="CHEBI:29973"/>
        <dbReference type="ChEBI" id="CHEBI:57856"/>
        <dbReference type="ChEBI" id="CHEBI:59789"/>
        <dbReference type="ChEBI" id="CHEBI:82795"/>
        <dbReference type="EC" id="2.1.1.80"/>
    </reaction>
</comment>
<feature type="domain" description="CheR-type methyltransferase" evidence="16">
    <location>
        <begin position="213"/>
        <end position="468"/>
    </location>
</feature>
<accession>A0A923HC20</accession>
<dbReference type="Gene3D" id="3.30.450.20">
    <property type="entry name" value="PAS domain"/>
    <property type="match status" value="3"/>
</dbReference>
<dbReference type="InterPro" id="IPR035965">
    <property type="entry name" value="PAS-like_dom_sf"/>
</dbReference>
<dbReference type="Gene3D" id="1.10.287.130">
    <property type="match status" value="1"/>
</dbReference>
<evidence type="ECO:0000256" key="5">
    <source>
        <dbReference type="ARBA" id="ARBA00022679"/>
    </source>
</evidence>
<dbReference type="CDD" id="cd16922">
    <property type="entry name" value="HATPase_EvgS-ArcB-TorS-like"/>
    <property type="match status" value="1"/>
</dbReference>
<dbReference type="InterPro" id="IPR035909">
    <property type="entry name" value="CheB_C"/>
</dbReference>
<dbReference type="Pfam" id="PF01739">
    <property type="entry name" value="CheR"/>
    <property type="match status" value="1"/>
</dbReference>
<dbReference type="GO" id="GO:0000155">
    <property type="term" value="F:phosphorelay sensor kinase activity"/>
    <property type="evidence" value="ECO:0007669"/>
    <property type="project" value="InterPro"/>
</dbReference>
<name>A0A923HC20_9FLAO</name>
<dbReference type="PROSITE" id="PS50113">
    <property type="entry name" value="PAC"/>
    <property type="match status" value="1"/>
</dbReference>
<dbReference type="Gene3D" id="2.10.70.100">
    <property type="match status" value="1"/>
</dbReference>
<dbReference type="InterPro" id="IPR000700">
    <property type="entry name" value="PAS-assoc_C"/>
</dbReference>
<dbReference type="Pfam" id="PF13596">
    <property type="entry name" value="PAS_10"/>
    <property type="match status" value="1"/>
</dbReference>
<proteinExistence type="predicted"/>
<gene>
    <name evidence="17" type="ORF">H7U19_08050</name>
</gene>
<dbReference type="GO" id="GO:0000156">
    <property type="term" value="F:phosphorelay response regulator activity"/>
    <property type="evidence" value="ECO:0007669"/>
    <property type="project" value="InterPro"/>
</dbReference>
<dbReference type="PANTHER" id="PTHR24422">
    <property type="entry name" value="CHEMOTAXIS PROTEIN METHYLTRANSFERASE"/>
    <property type="match status" value="1"/>
</dbReference>
<feature type="coiled-coil region" evidence="10">
    <location>
        <begin position="640"/>
        <end position="730"/>
    </location>
</feature>
<dbReference type="SMART" id="SM00387">
    <property type="entry name" value="HATPase_c"/>
    <property type="match status" value="1"/>
</dbReference>
<dbReference type="PROSITE" id="PS50109">
    <property type="entry name" value="HIS_KIN"/>
    <property type="match status" value="1"/>
</dbReference>
<dbReference type="InterPro" id="IPR013655">
    <property type="entry name" value="PAS_fold_3"/>
</dbReference>
<dbReference type="FunFam" id="3.30.565.10:FF:000006">
    <property type="entry name" value="Sensor histidine kinase WalK"/>
    <property type="match status" value="1"/>
</dbReference>
<dbReference type="Pfam" id="PF08447">
    <property type="entry name" value="PAS_3"/>
    <property type="match status" value="1"/>
</dbReference>
<dbReference type="CDD" id="cd16434">
    <property type="entry name" value="CheB-CheR_fusion"/>
    <property type="match status" value="1"/>
</dbReference>
<dbReference type="InterPro" id="IPR000014">
    <property type="entry name" value="PAS"/>
</dbReference>
<feature type="active site" evidence="8">
    <location>
        <position position="43"/>
    </location>
</feature>
<evidence type="ECO:0000313" key="18">
    <source>
        <dbReference type="Proteomes" id="UP000656244"/>
    </source>
</evidence>
<dbReference type="SUPFAM" id="SSF52172">
    <property type="entry name" value="CheY-like"/>
    <property type="match status" value="1"/>
</dbReference>
<dbReference type="SUPFAM" id="SSF52738">
    <property type="entry name" value="Methylesterase CheB, C-terminal domain"/>
    <property type="match status" value="1"/>
</dbReference>